<keyword evidence="1" id="KW-0479">Metal-binding</keyword>
<keyword evidence="3" id="KW-0862">Zinc</keyword>
<feature type="region of interest" description="Disordered" evidence="4">
    <location>
        <begin position="1"/>
        <end position="22"/>
    </location>
</feature>
<organism evidence="6">
    <name type="scientific">Amphora coffeiformis</name>
    <dbReference type="NCBI Taxonomy" id="265554"/>
    <lineage>
        <taxon>Eukaryota</taxon>
        <taxon>Sar</taxon>
        <taxon>Stramenopiles</taxon>
        <taxon>Ochrophyta</taxon>
        <taxon>Bacillariophyta</taxon>
        <taxon>Bacillariophyceae</taxon>
        <taxon>Bacillariophycidae</taxon>
        <taxon>Thalassiophysales</taxon>
        <taxon>Catenulaceae</taxon>
        <taxon>Amphora</taxon>
    </lineage>
</organism>
<dbReference type="InterPro" id="IPR019786">
    <property type="entry name" value="Zinc_finger_PHD-type_CS"/>
</dbReference>
<gene>
    <name evidence="6" type="ORF">ACOF00016_LOCUS10500</name>
</gene>
<reference evidence="6" key="1">
    <citation type="submission" date="2021-01" db="EMBL/GenBank/DDBJ databases">
        <authorList>
            <person name="Corre E."/>
            <person name="Pelletier E."/>
            <person name="Niang G."/>
            <person name="Scheremetjew M."/>
            <person name="Finn R."/>
            <person name="Kale V."/>
            <person name="Holt S."/>
            <person name="Cochrane G."/>
            <person name="Meng A."/>
            <person name="Brown T."/>
            <person name="Cohen L."/>
        </authorList>
    </citation>
    <scope>NUCLEOTIDE SEQUENCE</scope>
    <source>
        <strain evidence="6">CCMP127</strain>
    </source>
</reference>
<sequence>MTPTSRERGNVGARKKAPGLEDENFVPIPAEKKLSLIYGKERPPDAPRDVCAACLKTTHTSTEVVLLCDGAACHREYHLSCTSLLRVPGDDEPFYCVDCHPVGLRTELLEKYLEQHLDERDVPESDASWSQVGVWKQLIAKDVNRMNSNNQKSGRKHRPCSLDEVKIPRSELHCPKPWVSIERSGNTRPFLIGCPVRLYVPLLDDYVSGRISDHRENNGVQEHYVRFPAGEHEMKEPVSAWIVLEEHALLVNTGIVVVASDHAASAQQTSYFAPSLGGKRTFDQAELTPNKHTSPNLRRTYDKVATVWVRTSRELLSFKSLDSHRIPFYREGESPWLYHSHRAESTKMAIVKDFGKSYNFVFIEVSRLTDFDSTRDRPSLDPVAFSLATCELMEKKRVRDWYALRSQRPIFHGGLLKRDVDDLPPLDTRPRIQAVSLTKGHHVKPCALVRPGLDRTYIAQRLQKLGVPVDTALAATMHCEGSKPFYSTTRSN</sequence>
<evidence type="ECO:0000256" key="4">
    <source>
        <dbReference type="SAM" id="MobiDB-lite"/>
    </source>
</evidence>
<evidence type="ECO:0000259" key="5">
    <source>
        <dbReference type="SMART" id="SM00249"/>
    </source>
</evidence>
<dbReference type="InterPro" id="IPR011011">
    <property type="entry name" value="Znf_FYVE_PHD"/>
</dbReference>
<name>A0A7S3L8I3_9STRA</name>
<dbReference type="EMBL" id="HBIM01012866">
    <property type="protein sequence ID" value="CAE0413243.1"/>
    <property type="molecule type" value="Transcribed_RNA"/>
</dbReference>
<dbReference type="PROSITE" id="PS01359">
    <property type="entry name" value="ZF_PHD_1"/>
    <property type="match status" value="1"/>
</dbReference>
<feature type="domain" description="Zinc finger PHD-type" evidence="5">
    <location>
        <begin position="50"/>
        <end position="100"/>
    </location>
</feature>
<proteinExistence type="predicted"/>
<dbReference type="Gene3D" id="3.30.40.10">
    <property type="entry name" value="Zinc/RING finger domain, C3HC4 (zinc finger)"/>
    <property type="match status" value="1"/>
</dbReference>
<accession>A0A7S3L8I3</accession>
<evidence type="ECO:0000313" key="6">
    <source>
        <dbReference type="EMBL" id="CAE0413243.1"/>
    </source>
</evidence>
<dbReference type="AlphaFoldDB" id="A0A7S3L8I3"/>
<dbReference type="InterPro" id="IPR013083">
    <property type="entry name" value="Znf_RING/FYVE/PHD"/>
</dbReference>
<evidence type="ECO:0000256" key="3">
    <source>
        <dbReference type="ARBA" id="ARBA00022833"/>
    </source>
</evidence>
<evidence type="ECO:0000256" key="1">
    <source>
        <dbReference type="ARBA" id="ARBA00022723"/>
    </source>
</evidence>
<dbReference type="SMART" id="SM00249">
    <property type="entry name" value="PHD"/>
    <property type="match status" value="1"/>
</dbReference>
<dbReference type="InterPro" id="IPR001965">
    <property type="entry name" value="Znf_PHD"/>
</dbReference>
<evidence type="ECO:0000256" key="2">
    <source>
        <dbReference type="ARBA" id="ARBA00022771"/>
    </source>
</evidence>
<keyword evidence="2" id="KW-0863">Zinc-finger</keyword>
<dbReference type="SUPFAM" id="SSF57903">
    <property type="entry name" value="FYVE/PHD zinc finger"/>
    <property type="match status" value="1"/>
</dbReference>
<dbReference type="GO" id="GO:0008270">
    <property type="term" value="F:zinc ion binding"/>
    <property type="evidence" value="ECO:0007669"/>
    <property type="project" value="UniProtKB-KW"/>
</dbReference>
<protein>
    <recommendedName>
        <fullName evidence="5">Zinc finger PHD-type domain-containing protein</fullName>
    </recommendedName>
</protein>